<keyword evidence="2" id="KW-1185">Reference proteome</keyword>
<protein>
    <submittedName>
        <fullName evidence="1">Phage tail protein</fullName>
    </submittedName>
</protein>
<dbReference type="EMBL" id="JAKGAQ010000003">
    <property type="protein sequence ID" value="MCF2872065.1"/>
    <property type="molecule type" value="Genomic_DNA"/>
</dbReference>
<gene>
    <name evidence="1" type="ORF">L0664_13400</name>
</gene>
<proteinExistence type="predicted"/>
<dbReference type="InterPro" id="IPR010667">
    <property type="entry name" value="Phage_T4_Gp19"/>
</dbReference>
<accession>A0ABS9CXT6</accession>
<comment type="caution">
    <text evidence="1">The sequence shown here is derived from an EMBL/GenBank/DDBJ whole genome shotgun (WGS) entry which is preliminary data.</text>
</comment>
<sequence length="106" mass="11731">MDSFETDIPFQGASILDPGIETTARRADNAEHSNTGKVPGQMTTSTITLKNGIMPRNDSFHAWYTKIVVNKAKRETITLRPLDESGKSTVAWKLLNAWPAKSRAQT</sequence>
<dbReference type="Pfam" id="PF06841">
    <property type="entry name" value="Phage_T4_gp19"/>
    <property type="match status" value="1"/>
</dbReference>
<name>A0ABS9CXT6_9RHOB</name>
<evidence type="ECO:0000313" key="1">
    <source>
        <dbReference type="EMBL" id="MCF2872065.1"/>
    </source>
</evidence>
<organism evidence="1 2">
    <name type="scientific">Octadecabacter dasysiphoniae</name>
    <dbReference type="NCBI Taxonomy" id="2909341"/>
    <lineage>
        <taxon>Bacteria</taxon>
        <taxon>Pseudomonadati</taxon>
        <taxon>Pseudomonadota</taxon>
        <taxon>Alphaproteobacteria</taxon>
        <taxon>Rhodobacterales</taxon>
        <taxon>Roseobacteraceae</taxon>
        <taxon>Octadecabacter</taxon>
    </lineage>
</organism>
<dbReference type="Proteomes" id="UP001200557">
    <property type="component" value="Unassembled WGS sequence"/>
</dbReference>
<reference evidence="1 2" key="1">
    <citation type="submission" date="2022-01" db="EMBL/GenBank/DDBJ databases">
        <title>Octadecabacter sp. nov., isolated from a marine alga.</title>
        <authorList>
            <person name="Jin M.S."/>
            <person name="Kim H.M."/>
            <person name="Han D.M."/>
            <person name="Jung J.J."/>
            <person name="Jeon C.O."/>
        </authorList>
    </citation>
    <scope>NUCLEOTIDE SEQUENCE [LARGE SCALE GENOMIC DNA]</scope>
    <source>
        <strain evidence="1 2">G9-8</strain>
    </source>
</reference>
<evidence type="ECO:0000313" key="2">
    <source>
        <dbReference type="Proteomes" id="UP001200557"/>
    </source>
</evidence>